<sequence>MTGSSDAEKVVDLRNHLDLVADWCGANDGTVLESTKSKDIGTHFEDSLRAHLNEALELERRGSAASGIDLPHFNVDVKTTRITRPQSSSKIRAFGERLVGVPYNILLIVYSREDVEGGERYTFENCVYIPKERTGDHRKSVAAAQRIQAYNDDEISRPELRTALEDLVSEKSDDVTEIKETELESMIENPPKPGVITISPAVQWRFSYTQMKGEVPEGADRVYTSERG</sequence>
<dbReference type="Proteomes" id="UP001259659">
    <property type="component" value="Unassembled WGS sequence"/>
</dbReference>
<accession>A0ABU2FFA1</accession>
<dbReference type="EMBL" id="JAMQON010000004">
    <property type="protein sequence ID" value="MDS0260914.1"/>
    <property type="molecule type" value="Genomic_DNA"/>
</dbReference>
<keyword evidence="2" id="KW-1185">Reference proteome</keyword>
<dbReference type="RefSeq" id="WP_310920678.1">
    <property type="nucleotide sequence ID" value="NZ_JAMQON010000004.1"/>
</dbReference>
<evidence type="ECO:0008006" key="3">
    <source>
        <dbReference type="Google" id="ProtNLM"/>
    </source>
</evidence>
<reference evidence="1 2" key="1">
    <citation type="submission" date="2022-06" db="EMBL/GenBank/DDBJ databases">
        <title>Haloarcula sp. a new haloarchaeum isolate from saline soil.</title>
        <authorList>
            <person name="Strakova D."/>
            <person name="Galisteo C."/>
            <person name="Sanchez-Porro C."/>
            <person name="Ventosa A."/>
        </authorList>
    </citation>
    <scope>NUCLEOTIDE SEQUENCE [LARGE SCALE GENOMIC DNA]</scope>
    <source>
        <strain evidence="1 2">S1CR25-12</strain>
    </source>
</reference>
<name>A0ABU2FFA1_9EURY</name>
<gene>
    <name evidence="1" type="ORF">NDI56_16040</name>
</gene>
<evidence type="ECO:0000313" key="1">
    <source>
        <dbReference type="EMBL" id="MDS0260914.1"/>
    </source>
</evidence>
<organism evidence="1 2">
    <name type="scientific">Haloarcula saliterrae</name>
    <dbReference type="NCBI Taxonomy" id="2950534"/>
    <lineage>
        <taxon>Archaea</taxon>
        <taxon>Methanobacteriati</taxon>
        <taxon>Methanobacteriota</taxon>
        <taxon>Stenosarchaea group</taxon>
        <taxon>Halobacteria</taxon>
        <taxon>Halobacteriales</taxon>
        <taxon>Haloarculaceae</taxon>
        <taxon>Haloarcula</taxon>
    </lineage>
</organism>
<comment type="caution">
    <text evidence="1">The sequence shown here is derived from an EMBL/GenBank/DDBJ whole genome shotgun (WGS) entry which is preliminary data.</text>
</comment>
<evidence type="ECO:0000313" key="2">
    <source>
        <dbReference type="Proteomes" id="UP001259659"/>
    </source>
</evidence>
<proteinExistence type="predicted"/>
<protein>
    <recommendedName>
        <fullName evidence="3">Restriction endonuclease</fullName>
    </recommendedName>
</protein>